<accession>A0ABP1REI7</accession>
<dbReference type="EMBL" id="CAXLJM020000067">
    <property type="protein sequence ID" value="CAL8122188.1"/>
    <property type="molecule type" value="Genomic_DNA"/>
</dbReference>
<reference evidence="2 3" key="1">
    <citation type="submission" date="2024-08" db="EMBL/GenBank/DDBJ databases">
        <authorList>
            <person name="Cucini C."/>
            <person name="Frati F."/>
        </authorList>
    </citation>
    <scope>NUCLEOTIDE SEQUENCE [LARGE SCALE GENOMIC DNA]</scope>
</reference>
<keyword evidence="3" id="KW-1185">Reference proteome</keyword>
<feature type="compositionally biased region" description="Basic and acidic residues" evidence="1">
    <location>
        <begin position="49"/>
        <end position="63"/>
    </location>
</feature>
<feature type="compositionally biased region" description="Polar residues" evidence="1">
    <location>
        <begin position="69"/>
        <end position="78"/>
    </location>
</feature>
<proteinExistence type="predicted"/>
<feature type="region of interest" description="Disordered" evidence="1">
    <location>
        <begin position="42"/>
        <end position="63"/>
    </location>
</feature>
<evidence type="ECO:0000256" key="1">
    <source>
        <dbReference type="SAM" id="MobiDB-lite"/>
    </source>
</evidence>
<comment type="caution">
    <text evidence="2">The sequence shown here is derived from an EMBL/GenBank/DDBJ whole genome shotgun (WGS) entry which is preliminary data.</text>
</comment>
<protein>
    <submittedName>
        <fullName evidence="2">Uncharacterized protein</fullName>
    </submittedName>
</protein>
<gene>
    <name evidence="2" type="ORF">ODALV1_LOCUS19710</name>
</gene>
<evidence type="ECO:0000313" key="3">
    <source>
        <dbReference type="Proteomes" id="UP001642540"/>
    </source>
</evidence>
<name>A0ABP1REI7_9HEXA</name>
<feature type="region of interest" description="Disordered" evidence="1">
    <location>
        <begin position="69"/>
        <end position="88"/>
    </location>
</feature>
<evidence type="ECO:0000313" key="2">
    <source>
        <dbReference type="EMBL" id="CAL8122188.1"/>
    </source>
</evidence>
<dbReference type="Proteomes" id="UP001642540">
    <property type="component" value="Unassembled WGS sequence"/>
</dbReference>
<organism evidence="2 3">
    <name type="scientific">Orchesella dallaii</name>
    <dbReference type="NCBI Taxonomy" id="48710"/>
    <lineage>
        <taxon>Eukaryota</taxon>
        <taxon>Metazoa</taxon>
        <taxon>Ecdysozoa</taxon>
        <taxon>Arthropoda</taxon>
        <taxon>Hexapoda</taxon>
        <taxon>Collembola</taxon>
        <taxon>Entomobryomorpha</taxon>
        <taxon>Entomobryoidea</taxon>
        <taxon>Orchesellidae</taxon>
        <taxon>Orchesellinae</taxon>
        <taxon>Orchesella</taxon>
    </lineage>
</organism>
<sequence length="131" mass="14642">MALVCSAKSKIWMTICILLFSLSLLIVVGGALDWFSVENFFGNSTKTKPGGEKRNDSSSGQLDKRFISTNVGSRQSFKVKSEGPRNQHYHNYLNNNNHHLQRHQEQHQKNQSLTNKSTIVGGVISVLALNL</sequence>